<proteinExistence type="predicted"/>
<sequence length="195" mass="19876">MNRFENRHSIRLSTAVAALAAGGLVGALALTGCGTGQISQTAIQASAVDGSSTTIKNVALRNVHIQATQTGDFLRPGKPVELVLVAANLSPDVPDRLVGITSDIGTVTVTGDSRLPAGGTLFVGTPHGQDKKALEAVEAAANAKATVALTKPISNGLNYNFTFDFEKAGRASLAVPISAGLAPRQTEAPAPVEHS</sequence>
<protein>
    <recommendedName>
        <fullName evidence="3">Lipoprotein LpqE</fullName>
    </recommendedName>
</protein>
<comment type="caution">
    <text evidence="1">The sequence shown here is derived from an EMBL/GenBank/DDBJ whole genome shotgun (WGS) entry which is preliminary data.</text>
</comment>
<gene>
    <name evidence="1" type="ORF">AWC06_18745</name>
</gene>
<dbReference type="STRING" id="1260918.AWC06_18745"/>
<name>A0A1X1UP45_9MYCO</name>
<dbReference type="Proteomes" id="UP000194000">
    <property type="component" value="Unassembled WGS sequence"/>
</dbReference>
<evidence type="ECO:0000313" key="2">
    <source>
        <dbReference type="Proteomes" id="UP000194000"/>
    </source>
</evidence>
<organism evidence="1 2">
    <name type="scientific">Mycobacterium fragae</name>
    <dbReference type="NCBI Taxonomy" id="1260918"/>
    <lineage>
        <taxon>Bacteria</taxon>
        <taxon>Bacillati</taxon>
        <taxon>Actinomycetota</taxon>
        <taxon>Actinomycetes</taxon>
        <taxon>Mycobacteriales</taxon>
        <taxon>Mycobacteriaceae</taxon>
        <taxon>Mycobacterium</taxon>
    </lineage>
</organism>
<keyword evidence="2" id="KW-1185">Reference proteome</keyword>
<dbReference type="RefSeq" id="WP_085198708.1">
    <property type="nucleotide sequence ID" value="NZ_JACKVI010000009.1"/>
</dbReference>
<evidence type="ECO:0008006" key="3">
    <source>
        <dbReference type="Google" id="ProtNLM"/>
    </source>
</evidence>
<dbReference type="InterPro" id="IPR007410">
    <property type="entry name" value="LpqE-like"/>
</dbReference>
<dbReference type="AlphaFoldDB" id="A0A1X1UP45"/>
<evidence type="ECO:0000313" key="1">
    <source>
        <dbReference type="EMBL" id="ORV58449.1"/>
    </source>
</evidence>
<dbReference type="EMBL" id="LQOW01000026">
    <property type="protein sequence ID" value="ORV58449.1"/>
    <property type="molecule type" value="Genomic_DNA"/>
</dbReference>
<dbReference type="PROSITE" id="PS51257">
    <property type="entry name" value="PROKAR_LIPOPROTEIN"/>
    <property type="match status" value="1"/>
</dbReference>
<dbReference type="Pfam" id="PF04314">
    <property type="entry name" value="PCuAC"/>
    <property type="match status" value="1"/>
</dbReference>
<reference evidence="1 2" key="1">
    <citation type="submission" date="2016-01" db="EMBL/GenBank/DDBJ databases">
        <title>The new phylogeny of the genus Mycobacterium.</title>
        <authorList>
            <person name="Tarcisio F."/>
            <person name="Conor M."/>
            <person name="Antonella G."/>
            <person name="Elisabetta G."/>
            <person name="Giulia F.S."/>
            <person name="Sara T."/>
            <person name="Anna F."/>
            <person name="Clotilde B."/>
            <person name="Roberto B."/>
            <person name="Veronica D.S."/>
            <person name="Fabio R."/>
            <person name="Monica P."/>
            <person name="Olivier J."/>
            <person name="Enrico T."/>
            <person name="Nicola S."/>
        </authorList>
    </citation>
    <scope>NUCLEOTIDE SEQUENCE [LARGE SCALE GENOMIC DNA]</scope>
    <source>
        <strain evidence="1 2">DSM 45731</strain>
    </source>
</reference>
<accession>A0A1X1UP45</accession>